<name>A0ABX7N0Z4_9BACT</name>
<feature type="chain" id="PRO_5047113102" description="Lipoprotein" evidence="1">
    <location>
        <begin position="34"/>
        <end position="340"/>
    </location>
</feature>
<dbReference type="Proteomes" id="UP000663090">
    <property type="component" value="Chromosome"/>
</dbReference>
<proteinExistence type="predicted"/>
<dbReference type="RefSeq" id="WP_206713901.1">
    <property type="nucleotide sequence ID" value="NZ_CP071091.1"/>
</dbReference>
<evidence type="ECO:0000256" key="1">
    <source>
        <dbReference type="SAM" id="SignalP"/>
    </source>
</evidence>
<reference evidence="2 3" key="1">
    <citation type="submission" date="2021-02" db="EMBL/GenBank/DDBJ databases">
        <title>De Novo genome assembly of isolated myxobacteria.</title>
        <authorList>
            <person name="Stevens D.C."/>
        </authorList>
    </citation>
    <scope>NUCLEOTIDE SEQUENCE [LARGE SCALE GENOMIC DNA]</scope>
    <source>
        <strain evidence="2 3">SCHIC003</strain>
    </source>
</reference>
<dbReference type="EMBL" id="CP071091">
    <property type="protein sequence ID" value="QSQ12171.1"/>
    <property type="molecule type" value="Genomic_DNA"/>
</dbReference>
<keyword evidence="3" id="KW-1185">Reference proteome</keyword>
<sequence>MQPHRAPAPSSQVSSLVVLALLGLATWSAPAQARGITGIIGFAHYDYRDPPPVIERVCKHTAKYPCSCRAGTNVSFNMISGCSDVSDAQALKNAEIACTMLCMNAERDAGGFGGGGNVLSPVRTPGKGVSLDGVGTVLPREQGGYVGFVPRTGEVLGPLAEKEKVGQWLVEQTQAPWLWFEPGKETTPWEDPRGSVAFVQAFWSKEGAPRPLGPCGFSVQQACPLEDVKLGDSVQACSNTDEEDARLIAETTCAPLRYNALRQQWRTLGVAGASESEGALAPSATVLAVGPMQFMGYIPSRVEPIGPTEDWGKLVDDLLEQTQGTSVWLSGPPAFYSPKE</sequence>
<feature type="signal peptide" evidence="1">
    <location>
        <begin position="1"/>
        <end position="33"/>
    </location>
</feature>
<evidence type="ECO:0008006" key="4">
    <source>
        <dbReference type="Google" id="ProtNLM"/>
    </source>
</evidence>
<accession>A0ABX7N0Z4</accession>
<gene>
    <name evidence="2" type="ORF">JY572_27895</name>
</gene>
<evidence type="ECO:0000313" key="2">
    <source>
        <dbReference type="EMBL" id="QSQ12171.1"/>
    </source>
</evidence>
<protein>
    <recommendedName>
        <fullName evidence="4">Lipoprotein</fullName>
    </recommendedName>
</protein>
<organism evidence="2 3">
    <name type="scientific">Myxococcus landrumensis</name>
    <dbReference type="NCBI Taxonomy" id="2813577"/>
    <lineage>
        <taxon>Bacteria</taxon>
        <taxon>Pseudomonadati</taxon>
        <taxon>Myxococcota</taxon>
        <taxon>Myxococcia</taxon>
        <taxon>Myxococcales</taxon>
        <taxon>Cystobacterineae</taxon>
        <taxon>Myxococcaceae</taxon>
        <taxon>Myxococcus</taxon>
    </lineage>
</organism>
<keyword evidence="1" id="KW-0732">Signal</keyword>
<evidence type="ECO:0000313" key="3">
    <source>
        <dbReference type="Proteomes" id="UP000663090"/>
    </source>
</evidence>